<gene>
    <name evidence="4" type="ORF">SAMN05216287_4309</name>
</gene>
<sequence>MPRLEVRDRQWSVAAGSNLLDALNRAGVRVPYSCRAGSCHACMVRCVAGEVEDALPGALDDARRAAGWRLSCQCRVVGDLRVEVFDPAVDAVAAQVLQVDWRPADVLRLRLQPSRPLAYQPGQHVQLFDAGGTSRPYSFASLPGDGALEFHLDCREPGAFSDAARALRVGDALRIGEVRGGALHYDPDWSERPLLILASGTGLAPLWGVLREALRQGHTGPIKLVHLARDVHAHYLAQELGELAAEHPQLSVELVTAAELPRVLAGFRLVPRRTVALLCGQPARVEDFARALYLAGIPRSNLLADVFLPRA</sequence>
<dbReference type="AlphaFoldDB" id="A0A1H3GCC4"/>
<dbReference type="PANTHER" id="PTHR47354:SF3">
    <property type="entry name" value="OXIDOREDUCTASE-RELATED"/>
    <property type="match status" value="1"/>
</dbReference>
<reference evidence="5" key="1">
    <citation type="submission" date="2016-10" db="EMBL/GenBank/DDBJ databases">
        <authorList>
            <person name="Varghese N."/>
            <person name="Submissions S."/>
        </authorList>
    </citation>
    <scope>NUCLEOTIDE SEQUENCE [LARGE SCALE GENOMIC DNA]</scope>
    <source>
        <strain evidence="5">NRRL B-59562</strain>
    </source>
</reference>
<dbReference type="InterPro" id="IPR001433">
    <property type="entry name" value="OxRdtase_FAD/NAD-bd"/>
</dbReference>
<dbReference type="InterPro" id="IPR012675">
    <property type="entry name" value="Beta-grasp_dom_sf"/>
</dbReference>
<dbReference type="SUPFAM" id="SSF52343">
    <property type="entry name" value="Ferredoxin reductase-like, C-terminal NADP-linked domain"/>
    <property type="match status" value="1"/>
</dbReference>
<organism evidence="4 5">
    <name type="scientific">Pseudomonas kuykendallii</name>
    <dbReference type="NCBI Taxonomy" id="1007099"/>
    <lineage>
        <taxon>Bacteria</taxon>
        <taxon>Pseudomonadati</taxon>
        <taxon>Pseudomonadota</taxon>
        <taxon>Gammaproteobacteria</taxon>
        <taxon>Pseudomonadales</taxon>
        <taxon>Pseudomonadaceae</taxon>
        <taxon>Pseudomonas</taxon>
    </lineage>
</organism>
<protein>
    <submittedName>
        <fullName evidence="4">NAD(P)H-flavin reductase</fullName>
    </submittedName>
</protein>
<dbReference type="NCBIfam" id="NF004317">
    <property type="entry name" value="PRK05713.1"/>
    <property type="match status" value="1"/>
</dbReference>
<dbReference type="InterPro" id="IPR001709">
    <property type="entry name" value="Flavoprot_Pyr_Nucl_cyt_Rdtase"/>
</dbReference>
<dbReference type="PANTHER" id="PTHR47354">
    <property type="entry name" value="NADH OXIDOREDUCTASE HCR"/>
    <property type="match status" value="1"/>
</dbReference>
<dbReference type="InterPro" id="IPR017938">
    <property type="entry name" value="Riboflavin_synthase-like_b-brl"/>
</dbReference>
<dbReference type="EMBL" id="FNNU01000009">
    <property type="protein sequence ID" value="SDY00700.1"/>
    <property type="molecule type" value="Genomic_DNA"/>
</dbReference>
<dbReference type="Proteomes" id="UP000243778">
    <property type="component" value="Unassembled WGS sequence"/>
</dbReference>
<dbReference type="CDD" id="cd00207">
    <property type="entry name" value="fer2"/>
    <property type="match status" value="1"/>
</dbReference>
<dbReference type="Gene3D" id="3.10.20.30">
    <property type="match status" value="1"/>
</dbReference>
<dbReference type="OrthoDB" id="9806195at2"/>
<dbReference type="InterPro" id="IPR050415">
    <property type="entry name" value="MRET"/>
</dbReference>
<dbReference type="InterPro" id="IPR039261">
    <property type="entry name" value="FNR_nucleotide-bd"/>
</dbReference>
<dbReference type="InterPro" id="IPR036010">
    <property type="entry name" value="2Fe-2S_ferredoxin-like_sf"/>
</dbReference>
<feature type="domain" description="2Fe-2S ferredoxin-type" evidence="2">
    <location>
        <begin position="2"/>
        <end position="88"/>
    </location>
</feature>
<comment type="cofactor">
    <cofactor evidence="1">
        <name>[2Fe-2S] cluster</name>
        <dbReference type="ChEBI" id="CHEBI:190135"/>
    </cofactor>
</comment>
<evidence type="ECO:0000313" key="5">
    <source>
        <dbReference type="Proteomes" id="UP000243778"/>
    </source>
</evidence>
<dbReference type="PRINTS" id="PR00410">
    <property type="entry name" value="PHEHYDRXLASE"/>
</dbReference>
<dbReference type="PROSITE" id="PS51384">
    <property type="entry name" value="FAD_FR"/>
    <property type="match status" value="1"/>
</dbReference>
<dbReference type="SUPFAM" id="SSF54292">
    <property type="entry name" value="2Fe-2S ferredoxin-like"/>
    <property type="match status" value="1"/>
</dbReference>
<evidence type="ECO:0000313" key="4">
    <source>
        <dbReference type="EMBL" id="SDY00700.1"/>
    </source>
</evidence>
<evidence type="ECO:0000259" key="2">
    <source>
        <dbReference type="PROSITE" id="PS51085"/>
    </source>
</evidence>
<dbReference type="Gene3D" id="3.40.50.80">
    <property type="entry name" value="Nucleotide-binding domain of ferredoxin-NADP reductase (FNR) module"/>
    <property type="match status" value="1"/>
</dbReference>
<dbReference type="PRINTS" id="PR00371">
    <property type="entry name" value="FPNCR"/>
</dbReference>
<dbReference type="Gene3D" id="2.40.30.10">
    <property type="entry name" value="Translation factors"/>
    <property type="match status" value="1"/>
</dbReference>
<dbReference type="Pfam" id="PF00111">
    <property type="entry name" value="Fer2"/>
    <property type="match status" value="1"/>
</dbReference>
<dbReference type="SUPFAM" id="SSF63380">
    <property type="entry name" value="Riboflavin synthase domain-like"/>
    <property type="match status" value="1"/>
</dbReference>
<evidence type="ECO:0000259" key="3">
    <source>
        <dbReference type="PROSITE" id="PS51384"/>
    </source>
</evidence>
<dbReference type="PROSITE" id="PS51085">
    <property type="entry name" value="2FE2S_FER_2"/>
    <property type="match status" value="1"/>
</dbReference>
<accession>A0A1H3GCC4</accession>
<evidence type="ECO:0000256" key="1">
    <source>
        <dbReference type="ARBA" id="ARBA00034078"/>
    </source>
</evidence>
<name>A0A1H3GCC4_9PSED</name>
<dbReference type="InterPro" id="IPR001041">
    <property type="entry name" value="2Fe-2S_ferredoxin-type"/>
</dbReference>
<keyword evidence="5" id="KW-1185">Reference proteome</keyword>
<feature type="domain" description="FAD-binding FR-type" evidence="3">
    <location>
        <begin position="89"/>
        <end position="186"/>
    </location>
</feature>
<dbReference type="GO" id="GO:0016491">
    <property type="term" value="F:oxidoreductase activity"/>
    <property type="evidence" value="ECO:0007669"/>
    <property type="project" value="InterPro"/>
</dbReference>
<dbReference type="STRING" id="1007099.SAMN05216287_4309"/>
<dbReference type="RefSeq" id="WP_090231709.1">
    <property type="nucleotide sequence ID" value="NZ_FNNU01000009.1"/>
</dbReference>
<dbReference type="Pfam" id="PF00175">
    <property type="entry name" value="NAD_binding_1"/>
    <property type="match status" value="1"/>
</dbReference>
<dbReference type="GO" id="GO:0051536">
    <property type="term" value="F:iron-sulfur cluster binding"/>
    <property type="evidence" value="ECO:0007669"/>
    <property type="project" value="InterPro"/>
</dbReference>
<dbReference type="InterPro" id="IPR017927">
    <property type="entry name" value="FAD-bd_FR_type"/>
</dbReference>
<proteinExistence type="predicted"/>